<reference evidence="3 4" key="1">
    <citation type="submission" date="2022-09" db="EMBL/GenBank/DDBJ databases">
        <title>Intensive care unit water sources are persistently colonized with multi-drug resistant bacteria and are the site of extensive horizontal gene transfer of antibiotic resistance genes.</title>
        <authorList>
            <person name="Diorio-Toth L."/>
        </authorList>
    </citation>
    <scope>NUCLEOTIDE SEQUENCE [LARGE SCALE GENOMIC DNA]</scope>
    <source>
        <strain evidence="3 4">GD03901</strain>
    </source>
</reference>
<keyword evidence="1" id="KW-0233">DNA recombination</keyword>
<dbReference type="SUPFAM" id="SSF56349">
    <property type="entry name" value="DNA breaking-rejoining enzymes"/>
    <property type="match status" value="1"/>
</dbReference>
<sequence length="668" mass="75249">MEVTKNLEVGVESNSVVERRWKILNLVLRSFGDRRVSHLSVLRDDVWDFRTEGLSYRINFRALVGASDGDCLPLIILLKIVAYCMLKEYALIDRAPRTVYNILYASKPLIRLLVERKCLIADRQGGWFSLPRNISPDVLLDYIGEVSSSKLHENTKHDRVRFLLEWWKNSRDEQKLPDFMKLESDPFEGRKLKDFKGFSSSKNECSPDEDGDDSGWQAIPLEYAFPIANAAIEYIEKFSEPLIRYHQVINEGILASQASVSRGAVARECAALGIEVDDLASGLPFELRFNKYWPPSHPSKFTYRLERKEAERCISHIKRAAITVIFFTTGLRNREARELEVGCCVPDISQGVDDFYRLTLVVKKTSKEYYQGQVVSLPVPKITYLAVKVLEKLGTLTRRDNVLISPLQSNERSDHVSSQVTTTTIINYVKAFAKDVGVGYEPHPHQFRKTIAGWFVLNSPVLGPLLVMRLFSHNSIAMTEMYLKNNPLIVKARQEILLEQSLKIVKGIGESAQSGKLAGVIGERIKDSLNEDPLFKGLTGDVLGATMEEYLRERAKHGNMHFLLTPMAVCVFDPSDQTSKPCAKTVPVTNLGCEDTSSGLPLVSNCVGVSCNHCLMTKCQAPLIEQSLSFYNDLLSGAIDEDYARNLHIIDSARQFVGSYSPVLELIR</sequence>
<evidence type="ECO:0000256" key="1">
    <source>
        <dbReference type="ARBA" id="ARBA00023172"/>
    </source>
</evidence>
<organism evidence="3 4">
    <name type="scientific">Pseudomonas juntendi</name>
    <dbReference type="NCBI Taxonomy" id="2666183"/>
    <lineage>
        <taxon>Bacteria</taxon>
        <taxon>Pseudomonadati</taxon>
        <taxon>Pseudomonadota</taxon>
        <taxon>Gammaproteobacteria</taxon>
        <taxon>Pseudomonadales</taxon>
        <taxon>Pseudomonadaceae</taxon>
        <taxon>Pseudomonas</taxon>
    </lineage>
</organism>
<dbReference type="GO" id="GO:0006310">
    <property type="term" value="P:DNA recombination"/>
    <property type="evidence" value="ECO:0007669"/>
    <property type="project" value="UniProtKB-KW"/>
</dbReference>
<dbReference type="InterPro" id="IPR013762">
    <property type="entry name" value="Integrase-like_cat_sf"/>
</dbReference>
<dbReference type="AlphaFoldDB" id="A0ABD4Y9T3"/>
<feature type="domain" description="Tyr recombinase" evidence="2">
    <location>
        <begin position="300"/>
        <end position="495"/>
    </location>
</feature>
<proteinExistence type="predicted"/>
<dbReference type="InterPro" id="IPR011010">
    <property type="entry name" value="DNA_brk_join_enz"/>
</dbReference>
<dbReference type="InterPro" id="IPR002104">
    <property type="entry name" value="Integrase_catalytic"/>
</dbReference>
<evidence type="ECO:0000259" key="2">
    <source>
        <dbReference type="PROSITE" id="PS51898"/>
    </source>
</evidence>
<dbReference type="PROSITE" id="PS51898">
    <property type="entry name" value="TYR_RECOMBINASE"/>
    <property type="match status" value="1"/>
</dbReference>
<protein>
    <submittedName>
        <fullName evidence="3">Site-specific integrase</fullName>
    </submittedName>
</protein>
<dbReference type="Proteomes" id="UP001160152">
    <property type="component" value="Unassembled WGS sequence"/>
</dbReference>
<dbReference type="Pfam" id="PF00589">
    <property type="entry name" value="Phage_integrase"/>
    <property type="match status" value="1"/>
</dbReference>
<comment type="caution">
    <text evidence="3">The sequence shown here is derived from an EMBL/GenBank/DDBJ whole genome shotgun (WGS) entry which is preliminary data.</text>
</comment>
<dbReference type="EMBL" id="JAOCBV010000001">
    <property type="protein sequence ID" value="MDH0755997.1"/>
    <property type="molecule type" value="Genomic_DNA"/>
</dbReference>
<evidence type="ECO:0000313" key="3">
    <source>
        <dbReference type="EMBL" id="MDH0755997.1"/>
    </source>
</evidence>
<dbReference type="CDD" id="cd00397">
    <property type="entry name" value="DNA_BRE_C"/>
    <property type="match status" value="1"/>
</dbReference>
<dbReference type="RefSeq" id="WP_128637062.1">
    <property type="nucleotide sequence ID" value="NZ_JAOCBV010000001.1"/>
</dbReference>
<gene>
    <name evidence="3" type="ORF">N5C70_04425</name>
</gene>
<name>A0ABD4Y9T3_9PSED</name>
<evidence type="ECO:0000313" key="4">
    <source>
        <dbReference type="Proteomes" id="UP001160152"/>
    </source>
</evidence>
<dbReference type="Gene3D" id="1.10.443.10">
    <property type="entry name" value="Intergrase catalytic core"/>
    <property type="match status" value="1"/>
</dbReference>
<accession>A0ABD4Y9T3</accession>